<dbReference type="PANTHER" id="PTHR21595:SF2">
    <property type="entry name" value="CALMODULIN-REGULATED SPECTRIN-ASSOCIATED PROTEIN 3"/>
    <property type="match status" value="1"/>
</dbReference>
<dbReference type="EMBL" id="JANIIK010000034">
    <property type="protein sequence ID" value="KAJ3614361.1"/>
    <property type="molecule type" value="Genomic_DNA"/>
</dbReference>
<dbReference type="PANTHER" id="PTHR21595">
    <property type="entry name" value="PATRONIN"/>
    <property type="match status" value="1"/>
</dbReference>
<organism evidence="2 3">
    <name type="scientific">Muraenolepis orangiensis</name>
    <name type="common">Patagonian moray cod</name>
    <dbReference type="NCBI Taxonomy" id="630683"/>
    <lineage>
        <taxon>Eukaryota</taxon>
        <taxon>Metazoa</taxon>
        <taxon>Chordata</taxon>
        <taxon>Craniata</taxon>
        <taxon>Vertebrata</taxon>
        <taxon>Euteleostomi</taxon>
        <taxon>Actinopterygii</taxon>
        <taxon>Neopterygii</taxon>
        <taxon>Teleostei</taxon>
        <taxon>Neoteleostei</taxon>
        <taxon>Acanthomorphata</taxon>
        <taxon>Zeiogadaria</taxon>
        <taxon>Gadariae</taxon>
        <taxon>Gadiformes</taxon>
        <taxon>Muraenolepidoidei</taxon>
        <taxon>Muraenolepididae</taxon>
        <taxon>Muraenolepis</taxon>
    </lineage>
</organism>
<dbReference type="GO" id="GO:0007026">
    <property type="term" value="P:negative regulation of microtubule depolymerization"/>
    <property type="evidence" value="ECO:0007669"/>
    <property type="project" value="TreeGrafter"/>
</dbReference>
<dbReference type="GO" id="GO:0031122">
    <property type="term" value="P:cytoplasmic microtubule organization"/>
    <property type="evidence" value="ECO:0007669"/>
    <property type="project" value="TreeGrafter"/>
</dbReference>
<dbReference type="Pfam" id="PF25532">
    <property type="entry name" value="CH_CAMSAP2_N"/>
    <property type="match status" value="1"/>
</dbReference>
<gene>
    <name evidence="2" type="ORF">NHX12_017935</name>
</gene>
<dbReference type="InterPro" id="IPR058042">
    <property type="entry name" value="CAMSAP_N"/>
</dbReference>
<accession>A0A9Q0EVM6</accession>
<sequence>MVDASAMKKTFTVSEIKPLDQYDFNRAKICASVRWLLSKSYGSAGKRYGAIVGERRVMLMRYMGGALTVNGALSASSSITTTQLGLLVLSPGIARLTAAARVNGLQSGQDGL</sequence>
<evidence type="ECO:0000313" key="2">
    <source>
        <dbReference type="EMBL" id="KAJ3614361.1"/>
    </source>
</evidence>
<feature type="domain" description="CASAMP N-terminal" evidence="1">
    <location>
        <begin position="13"/>
        <end position="42"/>
    </location>
</feature>
<evidence type="ECO:0000313" key="3">
    <source>
        <dbReference type="Proteomes" id="UP001148018"/>
    </source>
</evidence>
<dbReference type="GO" id="GO:0005516">
    <property type="term" value="F:calmodulin binding"/>
    <property type="evidence" value="ECO:0007669"/>
    <property type="project" value="InterPro"/>
</dbReference>
<reference evidence="2" key="1">
    <citation type="submission" date="2022-07" db="EMBL/GenBank/DDBJ databases">
        <title>Chromosome-level genome of Muraenolepis orangiensis.</title>
        <authorList>
            <person name="Kim J."/>
        </authorList>
    </citation>
    <scope>NUCLEOTIDE SEQUENCE</scope>
    <source>
        <strain evidence="2">KU_S4_2022</strain>
        <tissue evidence="2">Muscle</tissue>
    </source>
</reference>
<dbReference type="InterPro" id="IPR032940">
    <property type="entry name" value="CAMSAP"/>
</dbReference>
<dbReference type="GO" id="GO:0051011">
    <property type="term" value="F:microtubule minus-end binding"/>
    <property type="evidence" value="ECO:0007669"/>
    <property type="project" value="TreeGrafter"/>
</dbReference>
<dbReference type="AlphaFoldDB" id="A0A9Q0EVM6"/>
<dbReference type="Proteomes" id="UP001148018">
    <property type="component" value="Unassembled WGS sequence"/>
</dbReference>
<keyword evidence="3" id="KW-1185">Reference proteome</keyword>
<comment type="caution">
    <text evidence="2">The sequence shown here is derived from an EMBL/GenBank/DDBJ whole genome shotgun (WGS) entry which is preliminary data.</text>
</comment>
<proteinExistence type="predicted"/>
<dbReference type="OrthoDB" id="2125658at2759"/>
<dbReference type="GO" id="GO:0036449">
    <property type="term" value="C:microtubule minus-end"/>
    <property type="evidence" value="ECO:0007669"/>
    <property type="project" value="TreeGrafter"/>
</dbReference>
<name>A0A9Q0EVM6_9TELE</name>
<protein>
    <recommendedName>
        <fullName evidence="1">CASAMP N-terminal domain-containing protein</fullName>
    </recommendedName>
</protein>
<evidence type="ECO:0000259" key="1">
    <source>
        <dbReference type="Pfam" id="PF25532"/>
    </source>
</evidence>